<proteinExistence type="predicted"/>
<evidence type="ECO:0000256" key="1">
    <source>
        <dbReference type="SAM" id="MobiDB-lite"/>
    </source>
</evidence>
<dbReference type="InParanoid" id="A0A7J8C8P2"/>
<dbReference type="EMBL" id="JACASF010000021">
    <property type="protein sequence ID" value="KAF6407182.1"/>
    <property type="molecule type" value="Genomic_DNA"/>
</dbReference>
<evidence type="ECO:0000313" key="2">
    <source>
        <dbReference type="EMBL" id="KAF6407182.1"/>
    </source>
</evidence>
<feature type="region of interest" description="Disordered" evidence="1">
    <location>
        <begin position="61"/>
        <end position="91"/>
    </location>
</feature>
<evidence type="ECO:0000313" key="3">
    <source>
        <dbReference type="Proteomes" id="UP000550707"/>
    </source>
</evidence>
<protein>
    <submittedName>
        <fullName evidence="2">Uncharacterized protein</fullName>
    </submittedName>
</protein>
<sequence length="142" mass="15751">MSTRREGAYGRSRIWSWSLHLRAEEALCSQIIGSEGLLSLRSVGGGGCQATAWESSGWKRVNVRGRSGGDRREPNLRPSGPPTDTQPLSQTGQGTYCVLHMRGFGCPRKVVLGRHTQRQDSGEGPHHLERRRHCTACEDRDL</sequence>
<name>A0A7J8C8P2_MOLMO</name>
<dbReference type="Proteomes" id="UP000550707">
    <property type="component" value="Unassembled WGS sequence"/>
</dbReference>
<feature type="compositionally biased region" description="Polar residues" evidence="1">
    <location>
        <begin position="82"/>
        <end position="91"/>
    </location>
</feature>
<organism evidence="2 3">
    <name type="scientific">Molossus molossus</name>
    <name type="common">Pallas' mastiff bat</name>
    <name type="synonym">Vespertilio molossus</name>
    <dbReference type="NCBI Taxonomy" id="27622"/>
    <lineage>
        <taxon>Eukaryota</taxon>
        <taxon>Metazoa</taxon>
        <taxon>Chordata</taxon>
        <taxon>Craniata</taxon>
        <taxon>Vertebrata</taxon>
        <taxon>Euteleostomi</taxon>
        <taxon>Mammalia</taxon>
        <taxon>Eutheria</taxon>
        <taxon>Laurasiatheria</taxon>
        <taxon>Chiroptera</taxon>
        <taxon>Yangochiroptera</taxon>
        <taxon>Molossidae</taxon>
        <taxon>Molossus</taxon>
    </lineage>
</organism>
<accession>A0A7J8C8P2</accession>
<keyword evidence="3" id="KW-1185">Reference proteome</keyword>
<dbReference type="AlphaFoldDB" id="A0A7J8C8P2"/>
<gene>
    <name evidence="2" type="ORF">HJG59_009875</name>
</gene>
<comment type="caution">
    <text evidence="2">The sequence shown here is derived from an EMBL/GenBank/DDBJ whole genome shotgun (WGS) entry which is preliminary data.</text>
</comment>
<reference evidence="2 3" key="1">
    <citation type="journal article" date="2020" name="Nature">
        <title>Six reference-quality genomes reveal evolution of bat adaptations.</title>
        <authorList>
            <person name="Jebb D."/>
            <person name="Huang Z."/>
            <person name="Pippel M."/>
            <person name="Hughes G.M."/>
            <person name="Lavrichenko K."/>
            <person name="Devanna P."/>
            <person name="Winkler S."/>
            <person name="Jermiin L.S."/>
            <person name="Skirmuntt E.C."/>
            <person name="Katzourakis A."/>
            <person name="Burkitt-Gray L."/>
            <person name="Ray D.A."/>
            <person name="Sullivan K.A.M."/>
            <person name="Roscito J.G."/>
            <person name="Kirilenko B.M."/>
            <person name="Davalos L.M."/>
            <person name="Corthals A.P."/>
            <person name="Power M.L."/>
            <person name="Jones G."/>
            <person name="Ransome R.D."/>
            <person name="Dechmann D.K.N."/>
            <person name="Locatelli A.G."/>
            <person name="Puechmaille S.J."/>
            <person name="Fedrigo O."/>
            <person name="Jarvis E.D."/>
            <person name="Hiller M."/>
            <person name="Vernes S.C."/>
            <person name="Myers E.W."/>
            <person name="Teeling E.C."/>
        </authorList>
    </citation>
    <scope>NUCLEOTIDE SEQUENCE [LARGE SCALE GENOMIC DNA]</scope>
    <source>
        <strain evidence="2">MMolMol1</strain>
        <tissue evidence="2">Muscle</tissue>
    </source>
</reference>